<organism evidence="2 3">
    <name type="scientific">Photobacterium atrarenae</name>
    <dbReference type="NCBI Taxonomy" id="865757"/>
    <lineage>
        <taxon>Bacteria</taxon>
        <taxon>Pseudomonadati</taxon>
        <taxon>Pseudomonadota</taxon>
        <taxon>Gammaproteobacteria</taxon>
        <taxon>Vibrionales</taxon>
        <taxon>Vibrionaceae</taxon>
        <taxon>Photobacterium</taxon>
    </lineage>
</organism>
<feature type="signal peptide" evidence="1">
    <location>
        <begin position="1"/>
        <end position="20"/>
    </location>
</feature>
<dbReference type="RefSeq" id="WP_255391678.1">
    <property type="nucleotide sequence ID" value="NZ_CP101509.1"/>
</dbReference>
<evidence type="ECO:0000313" key="2">
    <source>
        <dbReference type="EMBL" id="UTV30331.1"/>
    </source>
</evidence>
<gene>
    <name evidence="2" type="ORF">NNL38_17280</name>
</gene>
<dbReference type="InterPro" id="IPR016879">
    <property type="entry name" value="UCP028299"/>
</dbReference>
<evidence type="ECO:0000313" key="3">
    <source>
        <dbReference type="Proteomes" id="UP001057998"/>
    </source>
</evidence>
<dbReference type="EMBL" id="CP101509">
    <property type="protein sequence ID" value="UTV30331.1"/>
    <property type="molecule type" value="Genomic_DNA"/>
</dbReference>
<accession>A0ABY5GMG1</accession>
<dbReference type="Proteomes" id="UP001057998">
    <property type="component" value="Chromosome 2"/>
</dbReference>
<name>A0ABY5GMG1_9GAMM</name>
<dbReference type="PIRSF" id="PIRSF028299">
    <property type="entry name" value="UCP028299"/>
    <property type="match status" value="1"/>
</dbReference>
<protein>
    <submittedName>
        <fullName evidence="2">DUF3316 domain-containing protein</fullName>
    </submittedName>
</protein>
<proteinExistence type="predicted"/>
<reference evidence="2" key="1">
    <citation type="submission" date="2022-07" db="EMBL/GenBank/DDBJ databases">
        <title>Genome sequencing of Photobacterium atrarenae GJH2-4.</title>
        <authorList>
            <person name="Park S.-J."/>
        </authorList>
    </citation>
    <scope>NUCLEOTIDE SEQUENCE</scope>
    <source>
        <strain evidence="2">GJH2-4</strain>
    </source>
</reference>
<sequence>MMIKLLSAVVLAGMSLSVQAFSWTSYQDTRHFTAAAGSDKAQVTQQGVSLSKTIQTATPRQLKRSLGIYDHGLRSRSVNVSQTQLVVQEFFTQSGTPQYQAIVKVSYNYDVQNRSRD</sequence>
<keyword evidence="1" id="KW-0732">Signal</keyword>
<evidence type="ECO:0000256" key="1">
    <source>
        <dbReference type="SAM" id="SignalP"/>
    </source>
</evidence>
<dbReference type="Pfam" id="PF11777">
    <property type="entry name" value="DUF3316"/>
    <property type="match status" value="1"/>
</dbReference>
<feature type="chain" id="PRO_5045739767" evidence="1">
    <location>
        <begin position="21"/>
        <end position="117"/>
    </location>
</feature>
<keyword evidence="3" id="KW-1185">Reference proteome</keyword>